<dbReference type="Proteomes" id="UP000194127">
    <property type="component" value="Unassembled WGS sequence"/>
</dbReference>
<dbReference type="RefSeq" id="XP_024340758.1">
    <property type="nucleotide sequence ID" value="XM_024484783.1"/>
</dbReference>
<dbReference type="EMBL" id="KZ110594">
    <property type="protein sequence ID" value="OSX63964.1"/>
    <property type="molecule type" value="Genomic_DNA"/>
</dbReference>
<organism evidence="2 3">
    <name type="scientific">Postia placenta MAD-698-R-SB12</name>
    <dbReference type="NCBI Taxonomy" id="670580"/>
    <lineage>
        <taxon>Eukaryota</taxon>
        <taxon>Fungi</taxon>
        <taxon>Dikarya</taxon>
        <taxon>Basidiomycota</taxon>
        <taxon>Agaricomycotina</taxon>
        <taxon>Agaricomycetes</taxon>
        <taxon>Polyporales</taxon>
        <taxon>Adustoporiaceae</taxon>
        <taxon>Rhodonia</taxon>
    </lineage>
</organism>
<gene>
    <name evidence="2" type="ORF">POSPLADRAFT_1137336</name>
</gene>
<accession>A0A1X6N5T3</accession>
<name>A0A1X6N5T3_9APHY</name>
<reference evidence="2 3" key="1">
    <citation type="submission" date="2017-04" db="EMBL/GenBank/DDBJ databases">
        <title>Genome Sequence of the Model Brown-Rot Fungus Postia placenta SB12.</title>
        <authorList>
            <consortium name="DOE Joint Genome Institute"/>
            <person name="Gaskell J."/>
            <person name="Kersten P."/>
            <person name="Larrondo L.F."/>
            <person name="Canessa P."/>
            <person name="Martinez D."/>
            <person name="Hibbett D."/>
            <person name="Schmoll M."/>
            <person name="Kubicek C.P."/>
            <person name="Martinez A.T."/>
            <person name="Yadav J."/>
            <person name="Master E."/>
            <person name="Magnuson J.K."/>
            <person name="James T."/>
            <person name="Yaver D."/>
            <person name="Berka R."/>
            <person name="Labutti K."/>
            <person name="Lipzen A."/>
            <person name="Aerts A."/>
            <person name="Barry K."/>
            <person name="Henrissat B."/>
            <person name="Blanchette R."/>
            <person name="Grigoriev I."/>
            <person name="Cullen D."/>
        </authorList>
    </citation>
    <scope>NUCLEOTIDE SEQUENCE [LARGE SCALE GENOMIC DNA]</scope>
    <source>
        <strain evidence="2 3">MAD-698-R-SB12</strain>
    </source>
</reference>
<dbReference type="AlphaFoldDB" id="A0A1X6N5T3"/>
<evidence type="ECO:0000256" key="1">
    <source>
        <dbReference type="SAM" id="MobiDB-lite"/>
    </source>
</evidence>
<sequence>MSPVNPEREYVSLMFRASNCYASWDPQRPVRLGDYGHLQKDHSFVVEGNIFDEGYDQEFGITVASNDVSENRCIASLRTTEVKASVSERVGHPVIATAGLKKTFTISSGWGAILIMLNARHQCLYKGGHVEDLIYSTAFSDKNVLVSELYTCQSYARLLVPQQKHAVEVSLDAATHGGLARGNVDLEWKTSAEGGDFKYAYHAEREDGACIQPLFRLVGRRMRGPLASFTRRPVTEIPRRKWIRVLRRHMGPTMELSDLEGDDEDSDSASTLAGDGEDDKRFAEGSDFATASKMDVGDIDLFWQGASSKYQYRPQHFDVLHHVHLLDLYRRLQAGAQKVALVHLEEYDVIRLTMTILHPNPEHEYVSLIHGASNYYASWDPLRPVKVGDYGRLQHDYSFSIEGNIFDIDDLASNFDFKPIRSCEDDIRWIEAEKHEAVGVHVGVKLPEGPASGQVKKSATLKSGHGAILGIWKPQKYNLDHVGQIQALLYSEDAWKHRVLVSEVYACHSFARVLVQHKKYEVDITLECTTAPGAQGHAKCQWSTNTTSGDFWNWSSNDDAPETLAYPLFKLVGRKHWFDHLLPVHAHRPVTGLEHHSGKGPHLHLEHMRKFLHCGAEQFTEDLEMLELSEKLDTTANMPALELKTNVALADPSKFLLEFTNTSLWNLNPTSDAEFSKAFFEFFAEQLGVPGDRGYM</sequence>
<dbReference type="OrthoDB" id="2781978at2759"/>
<dbReference type="STRING" id="670580.A0A1X6N5T3"/>
<feature type="region of interest" description="Disordered" evidence="1">
    <location>
        <begin position="254"/>
        <end position="280"/>
    </location>
</feature>
<feature type="compositionally biased region" description="Acidic residues" evidence="1">
    <location>
        <begin position="257"/>
        <end position="267"/>
    </location>
</feature>
<evidence type="ECO:0000313" key="3">
    <source>
        <dbReference type="Proteomes" id="UP000194127"/>
    </source>
</evidence>
<proteinExistence type="predicted"/>
<keyword evidence="3" id="KW-1185">Reference proteome</keyword>
<dbReference type="GeneID" id="36329732"/>
<evidence type="ECO:0000313" key="2">
    <source>
        <dbReference type="EMBL" id="OSX63964.1"/>
    </source>
</evidence>
<protein>
    <submittedName>
        <fullName evidence="2">Uncharacterized protein</fullName>
    </submittedName>
</protein>